<protein>
    <submittedName>
        <fullName evidence="3">Peptidoglycan/LPS O-acetylase OafA/YrhL</fullName>
    </submittedName>
</protein>
<feature type="transmembrane region" description="Helical" evidence="1">
    <location>
        <begin position="331"/>
        <end position="349"/>
    </location>
</feature>
<dbReference type="PANTHER" id="PTHR36927">
    <property type="entry name" value="BLR4337 PROTEIN"/>
    <property type="match status" value="1"/>
</dbReference>
<feature type="transmembrane region" description="Helical" evidence="1">
    <location>
        <begin position="306"/>
        <end position="325"/>
    </location>
</feature>
<dbReference type="PANTHER" id="PTHR36927:SF3">
    <property type="entry name" value="GLUCANS BIOSYNTHESIS PROTEIN C"/>
    <property type="match status" value="1"/>
</dbReference>
<feature type="transmembrane region" description="Helical" evidence="1">
    <location>
        <begin position="147"/>
        <end position="167"/>
    </location>
</feature>
<reference evidence="3 4" key="1">
    <citation type="submission" date="2024-06" db="EMBL/GenBank/DDBJ databases">
        <title>Sorghum-associated microbial communities from plants grown in Nebraska, USA.</title>
        <authorList>
            <person name="Schachtman D."/>
        </authorList>
    </citation>
    <scope>NUCLEOTIDE SEQUENCE [LARGE SCALE GENOMIC DNA]</scope>
    <source>
        <strain evidence="3 4">1073</strain>
    </source>
</reference>
<feature type="transmembrane region" description="Helical" evidence="1">
    <location>
        <begin position="60"/>
        <end position="77"/>
    </location>
</feature>
<feature type="transmembrane region" description="Helical" evidence="1">
    <location>
        <begin position="241"/>
        <end position="262"/>
    </location>
</feature>
<keyword evidence="1" id="KW-0812">Transmembrane</keyword>
<dbReference type="InterPro" id="IPR002656">
    <property type="entry name" value="Acyl_transf_3_dom"/>
</dbReference>
<accession>A0ABV2K370</accession>
<evidence type="ECO:0000313" key="4">
    <source>
        <dbReference type="Proteomes" id="UP001549184"/>
    </source>
</evidence>
<evidence type="ECO:0000259" key="2">
    <source>
        <dbReference type="Pfam" id="PF01757"/>
    </source>
</evidence>
<comment type="caution">
    <text evidence="3">The sequence shown here is derived from an EMBL/GenBank/DDBJ whole genome shotgun (WGS) entry which is preliminary data.</text>
</comment>
<name>A0ABV2K370_9GAMM</name>
<feature type="transmembrane region" description="Helical" evidence="1">
    <location>
        <begin position="16"/>
        <end position="40"/>
    </location>
</feature>
<keyword evidence="1" id="KW-1133">Transmembrane helix</keyword>
<feature type="transmembrane region" description="Helical" evidence="1">
    <location>
        <begin position="174"/>
        <end position="194"/>
    </location>
</feature>
<feature type="domain" description="Acyltransferase 3" evidence="2">
    <location>
        <begin position="12"/>
        <end position="349"/>
    </location>
</feature>
<dbReference type="Proteomes" id="UP001549184">
    <property type="component" value="Unassembled WGS sequence"/>
</dbReference>
<dbReference type="RefSeq" id="WP_354015858.1">
    <property type="nucleotide sequence ID" value="NZ_JBEPMU010000007.1"/>
</dbReference>
<feature type="transmembrane region" description="Helical" evidence="1">
    <location>
        <begin position="214"/>
        <end position="234"/>
    </location>
</feature>
<sequence length="388" mass="44845">MLAADGARERYDFLDWLRVIAIFVLFFFHTGMIFVGWGWHIVNSQTIPSLEWPMDIAHRLRMPLLFVIAGAGMWFALQRRSAGRFLKERTIKLLLPLIVGMFLIVPPQIYYERLLRGQWFGSYQAFYAKRVLNFIPYSTGDFSWHHLWFILYLYLYVLLLLPAMLWWKRDTPRLVPGIWLCLLGVPLGINEALLKPLFPETHALVGDWYIFNHYLLLTAYGYVMASMTGVWKWLSDVRRWSLIAGIASFALLISLFNTGVIARGSAADGIGANIFTWLWMMVFLGYGYRYLSFVNPLLVWAREASYPFYILHQTVIVAIGYYIIQCSWAPWTKYFVILMLSMSACVVIYEGCIRRFPVLRLVFGMKNAPSHAPLSSAPAQRAAGDDIQ</sequence>
<keyword evidence="1" id="KW-0472">Membrane</keyword>
<dbReference type="EMBL" id="JBEPMU010000007">
    <property type="protein sequence ID" value="MET3654503.1"/>
    <property type="molecule type" value="Genomic_DNA"/>
</dbReference>
<feature type="transmembrane region" description="Helical" evidence="1">
    <location>
        <begin position="93"/>
        <end position="111"/>
    </location>
</feature>
<evidence type="ECO:0000256" key="1">
    <source>
        <dbReference type="SAM" id="Phobius"/>
    </source>
</evidence>
<gene>
    <name evidence="3" type="ORF">ABIC75_004251</name>
</gene>
<dbReference type="Pfam" id="PF01757">
    <property type="entry name" value="Acyl_transf_3"/>
    <property type="match status" value="1"/>
</dbReference>
<feature type="transmembrane region" description="Helical" evidence="1">
    <location>
        <begin position="274"/>
        <end position="294"/>
    </location>
</feature>
<evidence type="ECO:0000313" key="3">
    <source>
        <dbReference type="EMBL" id="MET3654503.1"/>
    </source>
</evidence>
<organism evidence="3 4">
    <name type="scientific">Dyella japonica</name>
    <dbReference type="NCBI Taxonomy" id="231455"/>
    <lineage>
        <taxon>Bacteria</taxon>
        <taxon>Pseudomonadati</taxon>
        <taxon>Pseudomonadota</taxon>
        <taxon>Gammaproteobacteria</taxon>
        <taxon>Lysobacterales</taxon>
        <taxon>Rhodanobacteraceae</taxon>
        <taxon>Dyella</taxon>
    </lineage>
</organism>
<dbReference type="InterPro" id="IPR050623">
    <property type="entry name" value="Glucan_succinyl_AcylTrfase"/>
</dbReference>
<proteinExistence type="predicted"/>
<keyword evidence="4" id="KW-1185">Reference proteome</keyword>